<evidence type="ECO:0000256" key="5">
    <source>
        <dbReference type="ARBA" id="ARBA00022801"/>
    </source>
</evidence>
<dbReference type="CDD" id="cd16104">
    <property type="entry name" value="Ubl_USP14_like"/>
    <property type="match status" value="1"/>
</dbReference>
<accession>A0AAW1RMA4</accession>
<feature type="domain" description="USP" evidence="10">
    <location>
        <begin position="105"/>
        <end position="527"/>
    </location>
</feature>
<dbReference type="GO" id="GO:0043161">
    <property type="term" value="P:proteasome-mediated ubiquitin-dependent protein catabolic process"/>
    <property type="evidence" value="ECO:0007669"/>
    <property type="project" value="InterPro"/>
</dbReference>
<evidence type="ECO:0000256" key="4">
    <source>
        <dbReference type="ARBA" id="ARBA00022786"/>
    </source>
</evidence>
<dbReference type="PROSITE" id="PS00973">
    <property type="entry name" value="USP_2"/>
    <property type="match status" value="1"/>
</dbReference>
<feature type="compositionally biased region" description="Basic and acidic residues" evidence="8">
    <location>
        <begin position="369"/>
        <end position="380"/>
    </location>
</feature>
<feature type="compositionally biased region" description="Low complexity" evidence="8">
    <location>
        <begin position="434"/>
        <end position="453"/>
    </location>
</feature>
<sequence>MVKVAVKWTKETYNVEVDPAEPGLVFKHQLFSLTGVPPERQKIMVKGGMLKDEADMAKLGLKEGQKLMMMGSADKLPEAPAKAQVFLEDLPEEEQDAQGFAKYGAGLQNLGNTCYMNSTLQCLYRVPELRTALARYDSAGAPAAAFDPAHKLTVATKELFGDLDRSVAPVMPFRFLAQLREKYPQFAQQGRTGAYSQQDAEECWSQLLYTLRERLRDPEGSGADPTVQRLFGVGLHTRFTCAESGETEEEDAGAFELKCNITSEVNLLSEGLRLGLISDREKNSASLGRLALFQGKSEIVRLPPYLTAQMVRFFYKVDVQQKAKILRKVAFPLVLDVYEFCSEALKKQLDGPREAARAAADRAAGLEKAAKAAKREDGSRSDAASATTGKAAAGAKKSTPEPKGKKEVAPTAEASTAVEPAAQPAGADVEMADAAAAPAAAPSSAEAAEPPSEFAGQPTGVYDLVAVLTHKGRSADSGHYVSWAKQDNGQWMQFDDEVMIPRKADEIVTLSGGGDWHMAYLLLYRAQHA</sequence>
<comment type="similarity">
    <text evidence="2 7">Belongs to the peptidase C19 family.</text>
</comment>
<dbReference type="InterPro" id="IPR028889">
    <property type="entry name" value="USP"/>
</dbReference>
<keyword evidence="5 7" id="KW-0378">Hydrolase</keyword>
<evidence type="ECO:0000259" key="10">
    <source>
        <dbReference type="PROSITE" id="PS50235"/>
    </source>
</evidence>
<feature type="compositionally biased region" description="Basic and acidic residues" evidence="8">
    <location>
        <begin position="398"/>
        <end position="408"/>
    </location>
</feature>
<keyword evidence="12" id="KW-1185">Reference proteome</keyword>
<dbReference type="PROSITE" id="PS00972">
    <property type="entry name" value="USP_1"/>
    <property type="match status" value="1"/>
</dbReference>
<dbReference type="Gene3D" id="3.10.20.90">
    <property type="entry name" value="Phosphatidylinositol 3-kinase Catalytic Subunit, Chain A, domain 1"/>
    <property type="match status" value="1"/>
</dbReference>
<comment type="function">
    <text evidence="7">Recognizes and hydrolyzes the peptide bond at the C-terminal Gly of ubiquitin. Involved in the processing of poly-ubiquitin precursors as well as that of ubiquitinated proteins.</text>
</comment>
<gene>
    <name evidence="11" type="ORF">WJX81_005740</name>
</gene>
<feature type="region of interest" description="Disordered" evidence="8">
    <location>
        <begin position="369"/>
        <end position="456"/>
    </location>
</feature>
<dbReference type="GO" id="GO:0004843">
    <property type="term" value="F:cysteine-type deubiquitinase activity"/>
    <property type="evidence" value="ECO:0007669"/>
    <property type="project" value="UniProtKB-UniRule"/>
</dbReference>
<dbReference type="PROSITE" id="PS50235">
    <property type="entry name" value="USP_3"/>
    <property type="match status" value="1"/>
</dbReference>
<feature type="compositionally biased region" description="Low complexity" evidence="8">
    <location>
        <begin position="383"/>
        <end position="397"/>
    </location>
</feature>
<dbReference type="CDD" id="cd02657">
    <property type="entry name" value="Peptidase_C19A"/>
    <property type="match status" value="1"/>
</dbReference>
<comment type="catalytic activity">
    <reaction evidence="1 7">
        <text>Thiol-dependent hydrolysis of ester, thioester, amide, peptide and isopeptide bonds formed by the C-terminal Gly of ubiquitin (a 76-residue protein attached to proteins as an intracellular targeting signal).</text>
        <dbReference type="EC" id="3.4.19.12"/>
    </reaction>
</comment>
<evidence type="ECO:0000256" key="3">
    <source>
        <dbReference type="ARBA" id="ARBA00022670"/>
    </source>
</evidence>
<dbReference type="InterPro" id="IPR044635">
    <property type="entry name" value="UBP14-like"/>
</dbReference>
<keyword evidence="6 7" id="KW-0788">Thiol protease</keyword>
<evidence type="ECO:0000256" key="8">
    <source>
        <dbReference type="SAM" id="MobiDB-lite"/>
    </source>
</evidence>
<proteinExistence type="inferred from homology"/>
<dbReference type="Gene3D" id="3.90.70.10">
    <property type="entry name" value="Cysteine proteinases"/>
    <property type="match status" value="1"/>
</dbReference>
<dbReference type="InterPro" id="IPR001394">
    <property type="entry name" value="Peptidase_C19_UCH"/>
</dbReference>
<dbReference type="EMBL" id="JALJOU010000031">
    <property type="protein sequence ID" value="KAK9834879.1"/>
    <property type="molecule type" value="Genomic_DNA"/>
</dbReference>
<dbReference type="InterPro" id="IPR029071">
    <property type="entry name" value="Ubiquitin-like_domsf"/>
</dbReference>
<dbReference type="GO" id="GO:0061136">
    <property type="term" value="P:regulation of proteasomal protein catabolic process"/>
    <property type="evidence" value="ECO:0007669"/>
    <property type="project" value="TreeGrafter"/>
</dbReference>
<dbReference type="Pfam" id="PF00240">
    <property type="entry name" value="ubiquitin"/>
    <property type="match status" value="1"/>
</dbReference>
<dbReference type="PANTHER" id="PTHR43982:SF1">
    <property type="entry name" value="UBIQUITIN CARBOXYL-TERMINAL HYDROLASE 14"/>
    <property type="match status" value="1"/>
</dbReference>
<dbReference type="InterPro" id="IPR038765">
    <property type="entry name" value="Papain-like_cys_pep_sf"/>
</dbReference>
<evidence type="ECO:0000256" key="6">
    <source>
        <dbReference type="ARBA" id="ARBA00022807"/>
    </source>
</evidence>
<dbReference type="SUPFAM" id="SSF54001">
    <property type="entry name" value="Cysteine proteinases"/>
    <property type="match status" value="1"/>
</dbReference>
<keyword evidence="3 7" id="KW-0645">Protease</keyword>
<evidence type="ECO:0000259" key="9">
    <source>
        <dbReference type="PROSITE" id="PS50053"/>
    </source>
</evidence>
<evidence type="ECO:0000256" key="7">
    <source>
        <dbReference type="RuleBase" id="RU366025"/>
    </source>
</evidence>
<dbReference type="PROSITE" id="PS50053">
    <property type="entry name" value="UBIQUITIN_2"/>
    <property type="match status" value="1"/>
</dbReference>
<dbReference type="AlphaFoldDB" id="A0AAW1RMA4"/>
<comment type="caution">
    <text evidence="11">The sequence shown here is derived from an EMBL/GenBank/DDBJ whole genome shotgun (WGS) entry which is preliminary data.</text>
</comment>
<dbReference type="PANTHER" id="PTHR43982">
    <property type="entry name" value="UBIQUITIN CARBOXYL-TERMINAL HYDROLASE"/>
    <property type="match status" value="1"/>
</dbReference>
<dbReference type="InterPro" id="IPR018200">
    <property type="entry name" value="USP_CS"/>
</dbReference>
<dbReference type="InterPro" id="IPR000626">
    <property type="entry name" value="Ubiquitin-like_dom"/>
</dbReference>
<evidence type="ECO:0000313" key="11">
    <source>
        <dbReference type="EMBL" id="KAK9834879.1"/>
    </source>
</evidence>
<dbReference type="InterPro" id="IPR019954">
    <property type="entry name" value="Ubiquitin_CS"/>
</dbReference>
<keyword evidence="4 7" id="KW-0833">Ubl conjugation pathway</keyword>
<evidence type="ECO:0000313" key="12">
    <source>
        <dbReference type="Proteomes" id="UP001445335"/>
    </source>
</evidence>
<dbReference type="GO" id="GO:0070628">
    <property type="term" value="F:proteasome binding"/>
    <property type="evidence" value="ECO:0007669"/>
    <property type="project" value="TreeGrafter"/>
</dbReference>
<evidence type="ECO:0000256" key="1">
    <source>
        <dbReference type="ARBA" id="ARBA00000707"/>
    </source>
</evidence>
<reference evidence="11 12" key="1">
    <citation type="journal article" date="2024" name="Nat. Commun.">
        <title>Phylogenomics reveals the evolutionary origins of lichenization in chlorophyte algae.</title>
        <authorList>
            <person name="Puginier C."/>
            <person name="Libourel C."/>
            <person name="Otte J."/>
            <person name="Skaloud P."/>
            <person name="Haon M."/>
            <person name="Grisel S."/>
            <person name="Petersen M."/>
            <person name="Berrin J.G."/>
            <person name="Delaux P.M."/>
            <person name="Dal Grande F."/>
            <person name="Keller J."/>
        </authorList>
    </citation>
    <scope>NUCLEOTIDE SEQUENCE [LARGE SCALE GENOMIC DNA]</scope>
    <source>
        <strain evidence="11 12">SAG 245.80</strain>
    </source>
</reference>
<dbReference type="EC" id="3.4.19.12" evidence="7"/>
<evidence type="ECO:0000256" key="2">
    <source>
        <dbReference type="ARBA" id="ARBA00009085"/>
    </source>
</evidence>
<dbReference type="PROSITE" id="PS00299">
    <property type="entry name" value="UBIQUITIN_1"/>
    <property type="match status" value="1"/>
</dbReference>
<dbReference type="SMART" id="SM00213">
    <property type="entry name" value="UBQ"/>
    <property type="match status" value="1"/>
</dbReference>
<dbReference type="Pfam" id="PF00443">
    <property type="entry name" value="UCH"/>
    <property type="match status" value="1"/>
</dbReference>
<protein>
    <recommendedName>
        <fullName evidence="7">Ubiquitin carboxyl-terminal hydrolase</fullName>
        <ecNumber evidence="7">3.4.19.12</ecNumber>
    </recommendedName>
</protein>
<dbReference type="GO" id="GO:0016579">
    <property type="term" value="P:protein deubiquitination"/>
    <property type="evidence" value="ECO:0007669"/>
    <property type="project" value="InterPro"/>
</dbReference>
<dbReference type="SUPFAM" id="SSF54236">
    <property type="entry name" value="Ubiquitin-like"/>
    <property type="match status" value="1"/>
</dbReference>
<organism evidence="11 12">
    <name type="scientific">Elliptochloris bilobata</name>
    <dbReference type="NCBI Taxonomy" id="381761"/>
    <lineage>
        <taxon>Eukaryota</taxon>
        <taxon>Viridiplantae</taxon>
        <taxon>Chlorophyta</taxon>
        <taxon>core chlorophytes</taxon>
        <taxon>Trebouxiophyceae</taxon>
        <taxon>Trebouxiophyceae incertae sedis</taxon>
        <taxon>Elliptochloris clade</taxon>
        <taxon>Elliptochloris</taxon>
    </lineage>
</organism>
<dbReference type="FunFam" id="3.10.20.90:FF:000119">
    <property type="entry name" value="Ubiquitin carboxyl-terminal hydrolase 14"/>
    <property type="match status" value="1"/>
</dbReference>
<dbReference type="Proteomes" id="UP001445335">
    <property type="component" value="Unassembled WGS sequence"/>
</dbReference>
<feature type="domain" description="Ubiquitin-like" evidence="9">
    <location>
        <begin position="2"/>
        <end position="70"/>
    </location>
</feature>
<name>A0AAW1RMA4_9CHLO</name>